<gene>
    <name evidence="1" type="ORF">GOP47_0019056</name>
</gene>
<keyword evidence="2" id="KW-1185">Reference proteome</keyword>
<evidence type="ECO:0000313" key="1">
    <source>
        <dbReference type="EMBL" id="KAI5066432.1"/>
    </source>
</evidence>
<dbReference type="AlphaFoldDB" id="A0A9D4UEY5"/>
<name>A0A9D4UEY5_ADICA</name>
<sequence length="78" mass="8796">MVDLVSLAKENHDWPLGNAQPSSELLRSIPAKEVEATKKKKQPAKEQLLIAPTTVYVLSFNLKKWDCFEVGGLRESWS</sequence>
<accession>A0A9D4UEY5</accession>
<comment type="caution">
    <text evidence="1">The sequence shown here is derived from an EMBL/GenBank/DDBJ whole genome shotgun (WGS) entry which is preliminary data.</text>
</comment>
<dbReference type="Proteomes" id="UP000886520">
    <property type="component" value="Chromosome 18"/>
</dbReference>
<proteinExistence type="predicted"/>
<dbReference type="EMBL" id="JABFUD020000018">
    <property type="protein sequence ID" value="KAI5066432.1"/>
    <property type="molecule type" value="Genomic_DNA"/>
</dbReference>
<organism evidence="1 2">
    <name type="scientific">Adiantum capillus-veneris</name>
    <name type="common">Maidenhair fern</name>
    <dbReference type="NCBI Taxonomy" id="13818"/>
    <lineage>
        <taxon>Eukaryota</taxon>
        <taxon>Viridiplantae</taxon>
        <taxon>Streptophyta</taxon>
        <taxon>Embryophyta</taxon>
        <taxon>Tracheophyta</taxon>
        <taxon>Polypodiopsida</taxon>
        <taxon>Polypodiidae</taxon>
        <taxon>Polypodiales</taxon>
        <taxon>Pteridineae</taxon>
        <taxon>Pteridaceae</taxon>
        <taxon>Vittarioideae</taxon>
        <taxon>Adiantum</taxon>
    </lineage>
</organism>
<evidence type="ECO:0000313" key="2">
    <source>
        <dbReference type="Proteomes" id="UP000886520"/>
    </source>
</evidence>
<reference evidence="1" key="1">
    <citation type="submission" date="2021-01" db="EMBL/GenBank/DDBJ databases">
        <title>Adiantum capillus-veneris genome.</title>
        <authorList>
            <person name="Fang Y."/>
            <person name="Liao Q."/>
        </authorList>
    </citation>
    <scope>NUCLEOTIDE SEQUENCE</scope>
    <source>
        <strain evidence="1">H3</strain>
        <tissue evidence="1">Leaf</tissue>
    </source>
</reference>
<dbReference type="OrthoDB" id="10042665at2759"/>
<protein>
    <submittedName>
        <fullName evidence="1">Uncharacterized protein</fullName>
    </submittedName>
</protein>